<dbReference type="InterPro" id="IPR010752">
    <property type="entry name" value="DUF1329"/>
</dbReference>
<dbReference type="Gene3D" id="2.50.20.10">
    <property type="entry name" value="Lipoprotein localisation LolA/LolB/LppX"/>
    <property type="match status" value="1"/>
</dbReference>
<dbReference type="AlphaFoldDB" id="A0A418VQ70"/>
<evidence type="ECO:0000313" key="2">
    <source>
        <dbReference type="EMBL" id="RJF78415.1"/>
    </source>
</evidence>
<dbReference type="OrthoDB" id="6757166at2"/>
<sequence>MNRNRMTTPSTVSAGRLAMLAAVGAAALLARPVMAETTPQDLARLGKDLTPVGAETAGNKDGSIPAWTGGLTKIPAGFDPAQGYADPFASDAPLYTITAANADQYKDKLAPGQIALLKRYPGYKMKVYPSRRTAALPQAEYDLIRNEAAAAQLVEGGNGVLNITATTVPFPVPKSGVEAIWNHIMHYRGGTYLRYGTEFPVHTNGGFTPLRRTEWYARASSLGNAEPNRLHYYLNLVTAPSSIAGEAILTHEPVDQVKETRLAWTYNPGQRRVLRAPSVSYDSPGTGTDGLRTMDDYDGFNGAPDRYDWKLVGKKEMIIAYNNYKLTDKSLKYSNIIMENTLNQDLVRYEPHRVWVVQATLKSGARHLYGKRDFYIDEDTWSIAHKDQYDGRGELWRVHEFYQMLEYDVMVPFYAGNVLYDLQARRYLVHQLSNEEKPAKYGAKFELSRFAPDSLRRVSN</sequence>
<accession>A0A418VQ70</accession>
<keyword evidence="1" id="KW-0732">Signal</keyword>
<protein>
    <submittedName>
        <fullName evidence="2">DUF1329 domain-containing protein</fullName>
    </submittedName>
</protein>
<evidence type="ECO:0000313" key="3">
    <source>
        <dbReference type="Proteomes" id="UP000283458"/>
    </source>
</evidence>
<evidence type="ECO:0000256" key="1">
    <source>
        <dbReference type="SAM" id="SignalP"/>
    </source>
</evidence>
<dbReference type="EMBL" id="QYUL01000004">
    <property type="protein sequence ID" value="RJF78415.1"/>
    <property type="molecule type" value="Genomic_DNA"/>
</dbReference>
<name>A0A418VQ70_9PROT</name>
<keyword evidence="3" id="KW-1185">Reference proteome</keyword>
<gene>
    <name evidence="2" type="ORF">D3877_25345</name>
</gene>
<proteinExistence type="predicted"/>
<dbReference type="RefSeq" id="WP_119833553.1">
    <property type="nucleotide sequence ID" value="NZ_QYUL01000004.1"/>
</dbReference>
<dbReference type="Pfam" id="PF07044">
    <property type="entry name" value="DUF1329"/>
    <property type="match status" value="1"/>
</dbReference>
<dbReference type="CDD" id="cd16329">
    <property type="entry name" value="LolA_like"/>
    <property type="match status" value="1"/>
</dbReference>
<reference evidence="2 3" key="1">
    <citation type="submission" date="2018-09" db="EMBL/GenBank/DDBJ databases">
        <authorList>
            <person name="Zhu H."/>
        </authorList>
    </citation>
    <scope>NUCLEOTIDE SEQUENCE [LARGE SCALE GENOMIC DNA]</scope>
    <source>
        <strain evidence="2 3">K2W22B-5</strain>
    </source>
</reference>
<feature type="chain" id="PRO_5019506460" evidence="1">
    <location>
        <begin position="36"/>
        <end position="460"/>
    </location>
</feature>
<organism evidence="2 3">
    <name type="scientific">Azospirillum cavernae</name>
    <dbReference type="NCBI Taxonomy" id="2320860"/>
    <lineage>
        <taxon>Bacteria</taxon>
        <taxon>Pseudomonadati</taxon>
        <taxon>Pseudomonadota</taxon>
        <taxon>Alphaproteobacteria</taxon>
        <taxon>Rhodospirillales</taxon>
        <taxon>Azospirillaceae</taxon>
        <taxon>Azospirillum</taxon>
    </lineage>
</organism>
<feature type="signal peptide" evidence="1">
    <location>
        <begin position="1"/>
        <end position="35"/>
    </location>
</feature>
<comment type="caution">
    <text evidence="2">The sequence shown here is derived from an EMBL/GenBank/DDBJ whole genome shotgun (WGS) entry which is preliminary data.</text>
</comment>
<dbReference type="Proteomes" id="UP000283458">
    <property type="component" value="Unassembled WGS sequence"/>
</dbReference>